<name>A0A1H5C8K9_9BRAD</name>
<dbReference type="OrthoDB" id="9787127at2"/>
<organism evidence="1 2">
    <name type="scientific">Bradyrhizobium erythrophlei</name>
    <dbReference type="NCBI Taxonomy" id="1437360"/>
    <lineage>
        <taxon>Bacteria</taxon>
        <taxon>Pseudomonadati</taxon>
        <taxon>Pseudomonadota</taxon>
        <taxon>Alphaproteobacteria</taxon>
        <taxon>Hyphomicrobiales</taxon>
        <taxon>Nitrobacteraceae</taxon>
        <taxon>Bradyrhizobium</taxon>
    </lineage>
</organism>
<dbReference type="EMBL" id="FNTH01000001">
    <property type="protein sequence ID" value="SED63112.1"/>
    <property type="molecule type" value="Genomic_DNA"/>
</dbReference>
<protein>
    <submittedName>
        <fullName evidence="1">Uncharacterized protein</fullName>
    </submittedName>
</protein>
<accession>A0A1H5C8K9</accession>
<sequence length="106" mass="12226">MSDLEEKFTEAMFSIYRRAKDEAKYPANIFLGMLTNNGGLATAKTLINSPKPSDGYTELYFRGRLDLTVEAMVIENSRWHSLFTVEELARARQRLADYHYDPKITN</sequence>
<gene>
    <name evidence="1" type="ORF">SAMN05444164_5299</name>
</gene>
<evidence type="ECO:0000313" key="1">
    <source>
        <dbReference type="EMBL" id="SED63112.1"/>
    </source>
</evidence>
<proteinExistence type="predicted"/>
<evidence type="ECO:0000313" key="2">
    <source>
        <dbReference type="Proteomes" id="UP000198992"/>
    </source>
</evidence>
<dbReference type="RefSeq" id="WP_092121199.1">
    <property type="nucleotide sequence ID" value="NZ_FNTH01000001.1"/>
</dbReference>
<dbReference type="AlphaFoldDB" id="A0A1H5C8K9"/>
<reference evidence="1 2" key="1">
    <citation type="submission" date="2016-10" db="EMBL/GenBank/DDBJ databases">
        <authorList>
            <person name="de Groot N.N."/>
        </authorList>
    </citation>
    <scope>NUCLEOTIDE SEQUENCE [LARGE SCALE GENOMIC DNA]</scope>
    <source>
        <strain evidence="1 2">MT12</strain>
    </source>
</reference>
<dbReference type="Proteomes" id="UP000198992">
    <property type="component" value="Unassembled WGS sequence"/>
</dbReference>